<gene>
    <name evidence="2" type="ORF">PCON_04452</name>
</gene>
<feature type="compositionally biased region" description="Acidic residues" evidence="1">
    <location>
        <begin position="234"/>
        <end position="255"/>
    </location>
</feature>
<evidence type="ECO:0000256" key="1">
    <source>
        <dbReference type="SAM" id="MobiDB-lite"/>
    </source>
</evidence>
<proteinExistence type="predicted"/>
<keyword evidence="3" id="KW-1185">Reference proteome</keyword>
<feature type="region of interest" description="Disordered" evidence="1">
    <location>
        <begin position="114"/>
        <end position="166"/>
    </location>
</feature>
<feature type="compositionally biased region" description="Basic and acidic residues" evidence="1">
    <location>
        <begin position="60"/>
        <end position="72"/>
    </location>
</feature>
<feature type="region of interest" description="Disordered" evidence="1">
    <location>
        <begin position="205"/>
        <end position="264"/>
    </location>
</feature>
<protein>
    <submittedName>
        <fullName evidence="2">Uncharacterized protein</fullName>
    </submittedName>
</protein>
<dbReference type="AlphaFoldDB" id="U4LC87"/>
<dbReference type="Proteomes" id="UP000018144">
    <property type="component" value="Unassembled WGS sequence"/>
</dbReference>
<dbReference type="STRING" id="1076935.U4LC87"/>
<organism evidence="2 3">
    <name type="scientific">Pyronema omphalodes (strain CBS 100304)</name>
    <name type="common">Pyronema confluens</name>
    <dbReference type="NCBI Taxonomy" id="1076935"/>
    <lineage>
        <taxon>Eukaryota</taxon>
        <taxon>Fungi</taxon>
        <taxon>Dikarya</taxon>
        <taxon>Ascomycota</taxon>
        <taxon>Pezizomycotina</taxon>
        <taxon>Pezizomycetes</taxon>
        <taxon>Pezizales</taxon>
        <taxon>Pyronemataceae</taxon>
        <taxon>Pyronema</taxon>
    </lineage>
</organism>
<feature type="region of interest" description="Disordered" evidence="1">
    <location>
        <begin position="1"/>
        <end position="22"/>
    </location>
</feature>
<dbReference type="EMBL" id="HF936646">
    <property type="protein sequence ID" value="CCX17448.1"/>
    <property type="molecule type" value="Genomic_DNA"/>
</dbReference>
<accession>U4LC87</accession>
<reference evidence="2 3" key="1">
    <citation type="journal article" date="2013" name="PLoS Genet.">
        <title>The genome and development-dependent transcriptomes of Pyronema confluens: a window into fungal evolution.</title>
        <authorList>
            <person name="Traeger S."/>
            <person name="Altegoer F."/>
            <person name="Freitag M."/>
            <person name="Gabaldon T."/>
            <person name="Kempken F."/>
            <person name="Kumar A."/>
            <person name="Marcet-Houben M."/>
            <person name="Poggeler S."/>
            <person name="Stajich J.E."/>
            <person name="Nowrousian M."/>
        </authorList>
    </citation>
    <scope>NUCLEOTIDE SEQUENCE [LARGE SCALE GENOMIC DNA]</scope>
    <source>
        <strain evidence="3">CBS 100304</strain>
        <tissue evidence="2">Vegetative mycelium</tissue>
    </source>
</reference>
<evidence type="ECO:0000313" key="3">
    <source>
        <dbReference type="Proteomes" id="UP000018144"/>
    </source>
</evidence>
<evidence type="ECO:0000313" key="2">
    <source>
        <dbReference type="EMBL" id="CCX17448.1"/>
    </source>
</evidence>
<feature type="region of interest" description="Disordered" evidence="1">
    <location>
        <begin position="37"/>
        <end position="83"/>
    </location>
</feature>
<name>U4LC87_PYROM</name>
<sequence>MVEELSRPAPPMPSSVEASLKPVFPWEEKSRTVSRVFHDDPVAAPVPVHQEEEEYEDRDDLPRSMVDSRDSDSQDSWAGFQTRENKWDTDPAIRDYVLGLRKRKGGLPADINIVPGAGAGEESEVPPVTPAQVRRLQPSWTQDENGSDGNEEEEGQEVEEWDPEKKLEELRRLPLSFVAEFVAKNMAMQAQGSGVAEGVTEESTIAPDLEDKGIQCETSFAESEADKDSGINESESESEAELSDEMIDNSNEDVDTVSVSESSEIDPFTVVAPVPVSIGIQTIPDLPVDVIPFPKMMQDTGISTNDLDLESPEFLERRQHRGRSIDSALGSVLSEE</sequence>
<feature type="compositionally biased region" description="Acidic residues" evidence="1">
    <location>
        <begin position="145"/>
        <end position="162"/>
    </location>
</feature>